<name>A0A834KL18_VESPE</name>
<evidence type="ECO:0000313" key="2">
    <source>
        <dbReference type="EMBL" id="KAF7406754.1"/>
    </source>
</evidence>
<dbReference type="Proteomes" id="UP000600918">
    <property type="component" value="Unassembled WGS sequence"/>
</dbReference>
<evidence type="ECO:0000313" key="3">
    <source>
        <dbReference type="Proteomes" id="UP000600918"/>
    </source>
</evidence>
<organism evidence="2 3">
    <name type="scientific">Vespula pensylvanica</name>
    <name type="common">Western yellow jacket</name>
    <name type="synonym">Wasp</name>
    <dbReference type="NCBI Taxonomy" id="30213"/>
    <lineage>
        <taxon>Eukaryota</taxon>
        <taxon>Metazoa</taxon>
        <taxon>Ecdysozoa</taxon>
        <taxon>Arthropoda</taxon>
        <taxon>Hexapoda</taxon>
        <taxon>Insecta</taxon>
        <taxon>Pterygota</taxon>
        <taxon>Neoptera</taxon>
        <taxon>Endopterygota</taxon>
        <taxon>Hymenoptera</taxon>
        <taxon>Apocrita</taxon>
        <taxon>Aculeata</taxon>
        <taxon>Vespoidea</taxon>
        <taxon>Vespidae</taxon>
        <taxon>Vespinae</taxon>
        <taxon>Vespula</taxon>
    </lineage>
</organism>
<proteinExistence type="predicted"/>
<accession>A0A834KL18</accession>
<dbReference type="EMBL" id="JACSDY010000015">
    <property type="protein sequence ID" value="KAF7406754.1"/>
    <property type="molecule type" value="Genomic_DNA"/>
</dbReference>
<keyword evidence="3" id="KW-1185">Reference proteome</keyword>
<gene>
    <name evidence="2" type="ORF">H0235_014410</name>
</gene>
<feature type="compositionally biased region" description="Gly residues" evidence="1">
    <location>
        <begin position="49"/>
        <end position="62"/>
    </location>
</feature>
<feature type="region of interest" description="Disordered" evidence="1">
    <location>
        <begin position="44"/>
        <end position="71"/>
    </location>
</feature>
<comment type="caution">
    <text evidence="2">The sequence shown here is derived from an EMBL/GenBank/DDBJ whole genome shotgun (WGS) entry which is preliminary data.</text>
</comment>
<sequence>MDVAFLVSLARFSNQTAENVISKRMVKEEPNPIFLEFREMQIGAEEIGEGGGGGRGGGGGGSGDRDGGGGW</sequence>
<dbReference type="AlphaFoldDB" id="A0A834KL18"/>
<protein>
    <submittedName>
        <fullName evidence="2">Uncharacterized protein</fullName>
    </submittedName>
</protein>
<reference evidence="2" key="1">
    <citation type="journal article" date="2020" name="G3 (Bethesda)">
        <title>High-Quality Assemblies for Three Invasive Social Wasps from the &lt;i&gt;Vespula&lt;/i&gt; Genus.</title>
        <authorList>
            <person name="Harrop T.W.R."/>
            <person name="Guhlin J."/>
            <person name="McLaughlin G.M."/>
            <person name="Permina E."/>
            <person name="Stockwell P."/>
            <person name="Gilligan J."/>
            <person name="Le Lec M.F."/>
            <person name="Gruber M.A.M."/>
            <person name="Quinn O."/>
            <person name="Lovegrove M."/>
            <person name="Duncan E.J."/>
            <person name="Remnant E.J."/>
            <person name="Van Eeckhoven J."/>
            <person name="Graham B."/>
            <person name="Knapp R.A."/>
            <person name="Langford K.W."/>
            <person name="Kronenberg Z."/>
            <person name="Press M.O."/>
            <person name="Eacker S.M."/>
            <person name="Wilson-Rankin E.E."/>
            <person name="Purcell J."/>
            <person name="Lester P.J."/>
            <person name="Dearden P.K."/>
        </authorList>
    </citation>
    <scope>NUCLEOTIDE SEQUENCE</scope>
    <source>
        <strain evidence="2">Volc-1</strain>
    </source>
</reference>
<evidence type="ECO:0000256" key="1">
    <source>
        <dbReference type="SAM" id="MobiDB-lite"/>
    </source>
</evidence>